<feature type="active site" description="Proton donor" evidence="4">
    <location>
        <position position="166"/>
    </location>
</feature>
<dbReference type="EC" id="3.2.1.23" evidence="5"/>
<feature type="domain" description="Beta-galactosidase galactose-binding" evidence="9">
    <location>
        <begin position="547"/>
        <end position="600"/>
    </location>
</feature>
<evidence type="ECO:0000313" key="10">
    <source>
        <dbReference type="EMBL" id="NYI66299.1"/>
    </source>
</evidence>
<dbReference type="PROSITE" id="PS01182">
    <property type="entry name" value="GLYCOSYL_HYDROL_F35"/>
    <property type="match status" value="1"/>
</dbReference>
<dbReference type="InterPro" id="IPR019801">
    <property type="entry name" value="Glyco_hydro_35_CS"/>
</dbReference>
<feature type="active site" description="Nucleophile" evidence="4">
    <location>
        <position position="242"/>
    </location>
</feature>
<evidence type="ECO:0000256" key="6">
    <source>
        <dbReference type="RuleBase" id="RU003679"/>
    </source>
</evidence>
<protein>
    <recommendedName>
        <fullName evidence="5">Beta-galactosidase</fullName>
        <ecNumber evidence="5">3.2.1.23</ecNumber>
    </recommendedName>
</protein>
<dbReference type="RefSeq" id="WP_179425534.1">
    <property type="nucleotide sequence ID" value="NZ_JACBZP010000001.1"/>
</dbReference>
<dbReference type="SUPFAM" id="SSF51445">
    <property type="entry name" value="(Trans)glycosidases"/>
    <property type="match status" value="1"/>
</dbReference>
<dbReference type="InterPro" id="IPR017853">
    <property type="entry name" value="GH"/>
</dbReference>
<comment type="catalytic activity">
    <reaction evidence="5">
        <text>Hydrolysis of terminal non-reducing beta-D-galactose residues in beta-D-galactosides.</text>
        <dbReference type="EC" id="3.2.1.23"/>
    </reaction>
</comment>
<dbReference type="Proteomes" id="UP000539111">
    <property type="component" value="Unassembled WGS sequence"/>
</dbReference>
<evidence type="ECO:0000259" key="7">
    <source>
        <dbReference type="Pfam" id="PF01301"/>
    </source>
</evidence>
<evidence type="ECO:0000256" key="5">
    <source>
        <dbReference type="RuleBase" id="RU000675"/>
    </source>
</evidence>
<dbReference type="InterPro" id="IPR001944">
    <property type="entry name" value="Glycoside_Hdrlase_35"/>
</dbReference>
<comment type="similarity">
    <text evidence="1 6">Belongs to the glycosyl hydrolase 35 family.</text>
</comment>
<dbReference type="Gene3D" id="2.60.120.260">
    <property type="entry name" value="Galactose-binding domain-like"/>
    <property type="match status" value="2"/>
</dbReference>
<sequence>MGENNALNPRALTYRDASLYRFDRPHTIRSGALHYFRVHPGYWADRLARAKAMGLNTIDTYIPWNFHQQYRGEPDFSGPRDLERFIGLAADAGLDVMVRPGPYICAEWDNGGLPSWVTGIPGIRLRSSDERFTTPVAEWLSHLLPRLAPLQASAGGPIVAVQLENEYGSYGDDHEYLRWLADTFRSGGITELLYTADGPTELMLDGGSVPGVLTAATFGSQPSTAAALLRSRRADEPFLCAEFWDGWFDHWGERHHVRSAESGAQSLDDILAEGSVSIYMAHGGTNFGLRAGANFDDFQLQPTITSYDSDAPISENGAVTDKFFSFRKVLTQHAQEDFPEPPPVPPTLPEESLPITFRRELLPALRNVAPAVEFPAPQTFEEVGLDAGLMLYRAAPVVPDGKHVLEFPRLHDRAQVYSDGRLAGTVHRLGSGDGLAIEGTGDELSLEILVENLGRINYGPKLGEHKGIIDGVLIDRRLVMGWSMVPVPLDELTPDALGANGPALDMPDRSDDVPETSLRADAGATWPAGATAAGAAGVAGVAGVATAELTIDEPADTFLAFPGFGKGFVWIGDFLLGRYWHVGPQRTLYVPAPLLHAGTNRITVLELERIGERIELASDAELGPHEEYIETI</sequence>
<proteinExistence type="inferred from homology"/>
<feature type="domain" description="Glycoside hydrolase 35 catalytic" evidence="7">
    <location>
        <begin position="23"/>
        <end position="331"/>
    </location>
</feature>
<evidence type="ECO:0000256" key="2">
    <source>
        <dbReference type="ARBA" id="ARBA00022801"/>
    </source>
</evidence>
<dbReference type="PANTHER" id="PTHR23421">
    <property type="entry name" value="BETA-GALACTOSIDASE RELATED"/>
    <property type="match status" value="1"/>
</dbReference>
<dbReference type="Pfam" id="PF21317">
    <property type="entry name" value="BetaGal_ABD_1"/>
    <property type="match status" value="1"/>
</dbReference>
<dbReference type="GO" id="GO:0004565">
    <property type="term" value="F:beta-galactosidase activity"/>
    <property type="evidence" value="ECO:0007669"/>
    <property type="project" value="UniProtKB-EC"/>
</dbReference>
<dbReference type="Pfam" id="PF01301">
    <property type="entry name" value="Glyco_hydro_35"/>
    <property type="match status" value="1"/>
</dbReference>
<evidence type="ECO:0000256" key="1">
    <source>
        <dbReference type="ARBA" id="ARBA00009809"/>
    </source>
</evidence>
<dbReference type="Pfam" id="PF21467">
    <property type="entry name" value="BetaGal_gal-bd"/>
    <property type="match status" value="1"/>
</dbReference>
<evidence type="ECO:0000256" key="4">
    <source>
        <dbReference type="PIRSR" id="PIRSR006336-1"/>
    </source>
</evidence>
<evidence type="ECO:0000313" key="11">
    <source>
        <dbReference type="Proteomes" id="UP000539111"/>
    </source>
</evidence>
<dbReference type="AlphaFoldDB" id="A0A7Z0A8D0"/>
<gene>
    <name evidence="10" type="ORF">BJY26_000605</name>
</gene>
<evidence type="ECO:0000259" key="9">
    <source>
        <dbReference type="Pfam" id="PF21467"/>
    </source>
</evidence>
<accession>A0A7Z0A8D0</accession>
<keyword evidence="11" id="KW-1185">Reference proteome</keyword>
<name>A0A7Z0A8D0_9MICO</name>
<dbReference type="PIRSF" id="PIRSF006336">
    <property type="entry name" value="B-gal"/>
    <property type="match status" value="1"/>
</dbReference>
<comment type="caution">
    <text evidence="10">The sequence shown here is derived from an EMBL/GenBank/DDBJ whole genome shotgun (WGS) entry which is preliminary data.</text>
</comment>
<dbReference type="InterPro" id="IPR026283">
    <property type="entry name" value="B-gal_1-like"/>
</dbReference>
<dbReference type="InterPro" id="IPR008979">
    <property type="entry name" value="Galactose-bd-like_sf"/>
</dbReference>
<dbReference type="EMBL" id="JACBZP010000001">
    <property type="protein sequence ID" value="NYI66299.1"/>
    <property type="molecule type" value="Genomic_DNA"/>
</dbReference>
<evidence type="ECO:0000256" key="3">
    <source>
        <dbReference type="ARBA" id="ARBA00023295"/>
    </source>
</evidence>
<dbReference type="Gene3D" id="3.20.20.80">
    <property type="entry name" value="Glycosidases"/>
    <property type="match status" value="1"/>
</dbReference>
<dbReference type="PRINTS" id="PR00742">
    <property type="entry name" value="GLHYDRLASE35"/>
</dbReference>
<dbReference type="InterPro" id="IPR031330">
    <property type="entry name" value="Gly_Hdrlase_35_cat"/>
</dbReference>
<keyword evidence="3 5" id="KW-0326">Glycosidase</keyword>
<evidence type="ECO:0000259" key="8">
    <source>
        <dbReference type="Pfam" id="PF21317"/>
    </source>
</evidence>
<dbReference type="InterPro" id="IPR048912">
    <property type="entry name" value="BetaGal1-like_ABD1"/>
</dbReference>
<feature type="domain" description="Beta-galactosidase 1-like first all-beta" evidence="8">
    <location>
        <begin position="377"/>
        <end position="487"/>
    </location>
</feature>
<organism evidence="10 11">
    <name type="scientific">Spelaeicoccus albus</name>
    <dbReference type="NCBI Taxonomy" id="1280376"/>
    <lineage>
        <taxon>Bacteria</taxon>
        <taxon>Bacillati</taxon>
        <taxon>Actinomycetota</taxon>
        <taxon>Actinomycetes</taxon>
        <taxon>Micrococcales</taxon>
        <taxon>Brevibacteriaceae</taxon>
        <taxon>Spelaeicoccus</taxon>
    </lineage>
</organism>
<reference evidence="10 11" key="1">
    <citation type="submission" date="2020-07" db="EMBL/GenBank/DDBJ databases">
        <title>Sequencing the genomes of 1000 actinobacteria strains.</title>
        <authorList>
            <person name="Klenk H.-P."/>
        </authorList>
    </citation>
    <scope>NUCLEOTIDE SEQUENCE [LARGE SCALE GENOMIC DNA]</scope>
    <source>
        <strain evidence="10 11">DSM 26341</strain>
    </source>
</reference>
<dbReference type="InterPro" id="IPR048913">
    <property type="entry name" value="BetaGal_gal-bd"/>
</dbReference>
<keyword evidence="2 5" id="KW-0378">Hydrolase</keyword>
<dbReference type="GO" id="GO:0005975">
    <property type="term" value="P:carbohydrate metabolic process"/>
    <property type="evidence" value="ECO:0007669"/>
    <property type="project" value="InterPro"/>
</dbReference>
<dbReference type="SUPFAM" id="SSF49785">
    <property type="entry name" value="Galactose-binding domain-like"/>
    <property type="match status" value="1"/>
</dbReference>